<organism evidence="1 2">
    <name type="scientific">Streptomyces litchfieldiae</name>
    <dbReference type="NCBI Taxonomy" id="3075543"/>
    <lineage>
        <taxon>Bacteria</taxon>
        <taxon>Bacillati</taxon>
        <taxon>Actinomycetota</taxon>
        <taxon>Actinomycetes</taxon>
        <taxon>Kitasatosporales</taxon>
        <taxon>Streptomycetaceae</taxon>
        <taxon>Streptomyces</taxon>
    </lineage>
</organism>
<keyword evidence="2" id="KW-1185">Reference proteome</keyword>
<gene>
    <name evidence="1" type="ORF">RM590_29870</name>
</gene>
<proteinExistence type="predicted"/>
<dbReference type="RefSeq" id="WP_311707876.1">
    <property type="nucleotide sequence ID" value="NZ_JAVREL010000023.1"/>
</dbReference>
<accession>A0ABU2MYQ8</accession>
<dbReference type="Pfam" id="PF12691">
    <property type="entry name" value="Phage_tail_terminator_6"/>
    <property type="match status" value="1"/>
</dbReference>
<comment type="caution">
    <text evidence="1">The sequence shown here is derived from an EMBL/GenBank/DDBJ whole genome shotgun (WGS) entry which is preliminary data.</text>
</comment>
<reference evidence="2" key="1">
    <citation type="submission" date="2023-07" db="EMBL/GenBank/DDBJ databases">
        <title>30 novel species of actinomycetes from the DSMZ collection.</title>
        <authorList>
            <person name="Nouioui I."/>
        </authorList>
    </citation>
    <scope>NUCLEOTIDE SEQUENCE [LARGE SCALE GENOMIC DNA]</scope>
    <source>
        <strain evidence="2">DSM 44938</strain>
    </source>
</reference>
<sequence>MRYSVDLLDGLARLLDAAGVGTYRPASVYTAGETAITIAAAPPEPERVIVLTAYPVAESPALTDTTTGVQVRTRAGTDPRDVEALDEAVFDVLHAAGPFTFGTARVQLIYRTSGALLGPDANGRMERTANYYARAHRAHPRLE</sequence>
<dbReference type="Proteomes" id="UP001183246">
    <property type="component" value="Unassembled WGS sequence"/>
</dbReference>
<evidence type="ECO:0000313" key="2">
    <source>
        <dbReference type="Proteomes" id="UP001183246"/>
    </source>
</evidence>
<evidence type="ECO:0000313" key="1">
    <source>
        <dbReference type="EMBL" id="MDT0346759.1"/>
    </source>
</evidence>
<dbReference type="InterPro" id="IPR024411">
    <property type="entry name" value="Tail_terminator_phage"/>
</dbReference>
<name>A0ABU2MYQ8_9ACTN</name>
<protein>
    <submittedName>
        <fullName evidence="1">Minor capsid protein</fullName>
    </submittedName>
</protein>
<dbReference type="EMBL" id="JAVREL010000023">
    <property type="protein sequence ID" value="MDT0346759.1"/>
    <property type="molecule type" value="Genomic_DNA"/>
</dbReference>